<dbReference type="InterPro" id="IPR012361">
    <property type="entry name" value="GalT_short"/>
</dbReference>
<keyword evidence="5" id="KW-1185">Reference proteome</keyword>
<dbReference type="InterPro" id="IPR001937">
    <property type="entry name" value="GalP_UDPtransf1"/>
</dbReference>
<accession>A0ABM8YDJ4</accession>
<name>A0ABM8YDJ4_9BACI</name>
<dbReference type="InterPro" id="IPR049285">
    <property type="entry name" value="DUF4931_C"/>
</dbReference>
<dbReference type="RefSeq" id="WP_230575883.1">
    <property type="nucleotide sequence ID" value="NZ_CAKJTI010000018.1"/>
</dbReference>
<dbReference type="EMBL" id="CAKJTI010000018">
    <property type="protein sequence ID" value="CAG9613852.1"/>
    <property type="molecule type" value="Genomic_DNA"/>
</dbReference>
<feature type="domain" description="DUF4931" evidence="2">
    <location>
        <begin position="9"/>
        <end position="132"/>
    </location>
</feature>
<dbReference type="InterPro" id="IPR046322">
    <property type="entry name" value="DUF4931"/>
</dbReference>
<dbReference type="InterPro" id="IPR036265">
    <property type="entry name" value="HIT-like_sf"/>
</dbReference>
<dbReference type="Proteomes" id="UP000789423">
    <property type="component" value="Unassembled WGS sequence"/>
</dbReference>
<evidence type="ECO:0000313" key="4">
    <source>
        <dbReference type="EMBL" id="CAG9613852.1"/>
    </source>
</evidence>
<gene>
    <name evidence="4" type="ORF">BACCIP111899_03072</name>
</gene>
<dbReference type="SUPFAM" id="SSF54197">
    <property type="entry name" value="HIT-like"/>
    <property type="match status" value="1"/>
</dbReference>
<dbReference type="Pfam" id="PF20956">
    <property type="entry name" value="DUF4931_C"/>
    <property type="match status" value="1"/>
</dbReference>
<dbReference type="PIRSF" id="PIRSF031505">
    <property type="entry name" value="GalT_short"/>
    <property type="match status" value="1"/>
</dbReference>
<evidence type="ECO:0000259" key="2">
    <source>
        <dbReference type="Pfam" id="PF16285"/>
    </source>
</evidence>
<dbReference type="Pfam" id="PF16285">
    <property type="entry name" value="DUF4931_N"/>
    <property type="match status" value="1"/>
</dbReference>
<dbReference type="Gene3D" id="3.30.428.10">
    <property type="entry name" value="HIT-like"/>
    <property type="match status" value="1"/>
</dbReference>
<feature type="domain" description="DUF4931" evidence="3">
    <location>
        <begin position="136"/>
        <end position="252"/>
    </location>
</feature>
<protein>
    <recommendedName>
        <fullName evidence="1">Galactose-1-phosphate uridylyltransferase</fullName>
    </recommendedName>
</protein>
<evidence type="ECO:0000256" key="1">
    <source>
        <dbReference type="ARBA" id="ARBA00016340"/>
    </source>
</evidence>
<comment type="caution">
    <text evidence="4">The sequence shown here is derived from an EMBL/GenBank/DDBJ whole genome shotgun (WGS) entry which is preliminary data.</text>
</comment>
<dbReference type="PANTHER" id="PTHR11943:SF1">
    <property type="entry name" value="GALACTOSE-1-PHOSPHATE URIDYLYLTRANSFERASE"/>
    <property type="match status" value="1"/>
</dbReference>
<sequence>METQQQLFFLNHIGQQKPESIQNKEAACPFCDQTQLSNILETDETIIWLKNKYPTLQDTLQTVIIETNNCNDHIATYTQKHMRKLIRFSVKHWLSLEESEKFQSVILYKNHGPLSGGTIHHAHMQIIGMEHVDYRQNVRTEHVKGIIVNKEHGIELNISTHPIIGFTEFNIIIENTNLIDMMADYIQKTVRYVLHDFHKRCNSYNMFFYSLDGKIICKIVPRFVVSPLYVGYNIPQVSTQLQGVKEQLRTYFTEK</sequence>
<dbReference type="PANTHER" id="PTHR11943">
    <property type="entry name" value="GALACTOSE-1-PHOSPHATE URIDYLYLTRANSFERASE"/>
    <property type="match status" value="1"/>
</dbReference>
<proteinExistence type="predicted"/>
<reference evidence="4 5" key="1">
    <citation type="submission" date="2021-10" db="EMBL/GenBank/DDBJ databases">
        <authorList>
            <person name="Criscuolo A."/>
        </authorList>
    </citation>
    <scope>NUCLEOTIDE SEQUENCE [LARGE SCALE GENOMIC DNA]</scope>
    <source>
        <strain evidence="5">CIP 111899</strain>
    </source>
</reference>
<evidence type="ECO:0000313" key="5">
    <source>
        <dbReference type="Proteomes" id="UP000789423"/>
    </source>
</evidence>
<organism evidence="4 5">
    <name type="scientific">Bacillus rhizoplanae</name>
    <dbReference type="NCBI Taxonomy" id="2880966"/>
    <lineage>
        <taxon>Bacteria</taxon>
        <taxon>Bacillati</taxon>
        <taxon>Bacillota</taxon>
        <taxon>Bacilli</taxon>
        <taxon>Bacillales</taxon>
        <taxon>Bacillaceae</taxon>
        <taxon>Bacillus</taxon>
    </lineage>
</organism>
<evidence type="ECO:0000259" key="3">
    <source>
        <dbReference type="Pfam" id="PF20956"/>
    </source>
</evidence>